<dbReference type="EMBL" id="JBDJPC010000006">
    <property type="protein sequence ID" value="KAL1498019.1"/>
    <property type="molecule type" value="Genomic_DNA"/>
</dbReference>
<keyword evidence="3" id="KW-1185">Reference proteome</keyword>
<gene>
    <name evidence="2" type="ORF">ABEB36_008882</name>
</gene>
<evidence type="ECO:0000256" key="1">
    <source>
        <dbReference type="SAM" id="MobiDB-lite"/>
    </source>
</evidence>
<name>A0ABD1ENE2_HYPHA</name>
<feature type="region of interest" description="Disordered" evidence="1">
    <location>
        <begin position="59"/>
        <end position="102"/>
    </location>
</feature>
<feature type="compositionally biased region" description="Polar residues" evidence="1">
    <location>
        <begin position="167"/>
        <end position="181"/>
    </location>
</feature>
<evidence type="ECO:0000313" key="3">
    <source>
        <dbReference type="Proteomes" id="UP001566132"/>
    </source>
</evidence>
<organism evidence="2 3">
    <name type="scientific">Hypothenemus hampei</name>
    <name type="common">Coffee berry borer</name>
    <dbReference type="NCBI Taxonomy" id="57062"/>
    <lineage>
        <taxon>Eukaryota</taxon>
        <taxon>Metazoa</taxon>
        <taxon>Ecdysozoa</taxon>
        <taxon>Arthropoda</taxon>
        <taxon>Hexapoda</taxon>
        <taxon>Insecta</taxon>
        <taxon>Pterygota</taxon>
        <taxon>Neoptera</taxon>
        <taxon>Endopterygota</taxon>
        <taxon>Coleoptera</taxon>
        <taxon>Polyphaga</taxon>
        <taxon>Cucujiformia</taxon>
        <taxon>Curculionidae</taxon>
        <taxon>Scolytinae</taxon>
        <taxon>Hypothenemus</taxon>
    </lineage>
</organism>
<proteinExistence type="predicted"/>
<dbReference type="AlphaFoldDB" id="A0ABD1ENE2"/>
<protein>
    <submittedName>
        <fullName evidence="2">Uncharacterized protein</fullName>
    </submittedName>
</protein>
<reference evidence="2 3" key="1">
    <citation type="submission" date="2024-05" db="EMBL/GenBank/DDBJ databases">
        <title>Genetic variation in Jamaican populations of the coffee berry borer (Hypothenemus hampei).</title>
        <authorList>
            <person name="Errbii M."/>
            <person name="Myrie A."/>
        </authorList>
    </citation>
    <scope>NUCLEOTIDE SEQUENCE [LARGE SCALE GENOMIC DNA]</scope>
    <source>
        <strain evidence="2">JA-Hopewell-2020-01-JO</strain>
        <tissue evidence="2">Whole body</tissue>
    </source>
</reference>
<comment type="caution">
    <text evidence="2">The sequence shown here is derived from an EMBL/GenBank/DDBJ whole genome shotgun (WGS) entry which is preliminary data.</text>
</comment>
<sequence length="181" mass="20142">MTSNLNNLLILNGMLQFSRPHRVHISPLEGICNPIGNFNCRSSSTVIGITSKTDGRQEECKATPNTKVAPGDVKETPRTRAHIEKEQNSHNGDREELQDSINLDENNADEFNKVRGTKIRCVSELPRITSQPTKSPVYDGYPVIPEITAKYRLSESNYDDSGREETSPSNLTDPPSSENDD</sequence>
<feature type="region of interest" description="Disordered" evidence="1">
    <location>
        <begin position="152"/>
        <end position="181"/>
    </location>
</feature>
<feature type="compositionally biased region" description="Basic and acidic residues" evidence="1">
    <location>
        <begin position="72"/>
        <end position="97"/>
    </location>
</feature>
<accession>A0ABD1ENE2</accession>
<dbReference type="Proteomes" id="UP001566132">
    <property type="component" value="Unassembled WGS sequence"/>
</dbReference>
<evidence type="ECO:0000313" key="2">
    <source>
        <dbReference type="EMBL" id="KAL1498019.1"/>
    </source>
</evidence>